<proteinExistence type="predicted"/>
<dbReference type="PANTHER" id="PTHR46932">
    <property type="entry name" value="HEAVY METAL-ASSOCIATED ISOPRENYLATED PLANT PROTEIN 47"/>
    <property type="match status" value="1"/>
</dbReference>
<evidence type="ECO:0000313" key="2">
    <source>
        <dbReference type="EMBL" id="KDP39243.1"/>
    </source>
</evidence>
<dbReference type="OrthoDB" id="692882at2759"/>
<dbReference type="PROSITE" id="PS50846">
    <property type="entry name" value="HMA_2"/>
    <property type="match status" value="1"/>
</dbReference>
<dbReference type="KEGG" id="jcu:105633288"/>
<dbReference type="AlphaFoldDB" id="A0A067KWB9"/>
<feature type="domain" description="HMA" evidence="1">
    <location>
        <begin position="2"/>
        <end position="71"/>
    </location>
</feature>
<organism evidence="2 3">
    <name type="scientific">Jatropha curcas</name>
    <name type="common">Barbados nut</name>
    <dbReference type="NCBI Taxonomy" id="180498"/>
    <lineage>
        <taxon>Eukaryota</taxon>
        <taxon>Viridiplantae</taxon>
        <taxon>Streptophyta</taxon>
        <taxon>Embryophyta</taxon>
        <taxon>Tracheophyta</taxon>
        <taxon>Spermatophyta</taxon>
        <taxon>Magnoliopsida</taxon>
        <taxon>eudicotyledons</taxon>
        <taxon>Gunneridae</taxon>
        <taxon>Pentapetalae</taxon>
        <taxon>rosids</taxon>
        <taxon>fabids</taxon>
        <taxon>Malpighiales</taxon>
        <taxon>Euphorbiaceae</taxon>
        <taxon>Crotonoideae</taxon>
        <taxon>Jatropheae</taxon>
        <taxon>Jatropha</taxon>
    </lineage>
</organism>
<reference evidence="2 3" key="1">
    <citation type="journal article" date="2014" name="PLoS ONE">
        <title>Global Analysis of Gene Expression Profiles in Physic Nut (Jatropha curcas L.) Seedlings Exposed to Salt Stress.</title>
        <authorList>
            <person name="Zhang L."/>
            <person name="Zhang C."/>
            <person name="Wu P."/>
            <person name="Chen Y."/>
            <person name="Li M."/>
            <person name="Jiang H."/>
            <person name="Wu G."/>
        </authorList>
    </citation>
    <scope>NUCLEOTIDE SEQUENCE [LARGE SCALE GENOMIC DNA]</scope>
    <source>
        <strain evidence="3">cv. GZQX0401</strain>
        <tissue evidence="2">Young leaves</tissue>
    </source>
</reference>
<name>A0A067KWB9_JATCU</name>
<dbReference type="Proteomes" id="UP000027138">
    <property type="component" value="Unassembled WGS sequence"/>
</dbReference>
<accession>A0A067KWB9</accession>
<dbReference type="STRING" id="180498.A0A067KWB9"/>
<dbReference type="InterPro" id="IPR006121">
    <property type="entry name" value="HMA_dom"/>
</dbReference>
<evidence type="ECO:0000259" key="1">
    <source>
        <dbReference type="PROSITE" id="PS50846"/>
    </source>
</evidence>
<keyword evidence="3" id="KW-1185">Reference proteome</keyword>
<protein>
    <recommendedName>
        <fullName evidence="1">HMA domain-containing protein</fullName>
    </recommendedName>
</protein>
<sequence length="120" mass="13213">MKKKIVIEISTCCEKCRVKAMKTAAVADGVISVAFEGSDREKLIVIGERVDAACLTRALRKKVSYANLVLVEEVKPPEEKKPDKPEEKNPDNPCNCCHGRPNCELVNVIVDPNPSTCTIM</sequence>
<dbReference type="PANTHER" id="PTHR46932:SF12">
    <property type="entry name" value="HEAVY METAL-ASSOCIATED ISOPRENYLATED PLANT PROTEIN 47"/>
    <property type="match status" value="1"/>
</dbReference>
<dbReference type="InterPro" id="IPR042885">
    <property type="entry name" value="HIPP47/16"/>
</dbReference>
<dbReference type="Gene3D" id="3.30.70.100">
    <property type="match status" value="1"/>
</dbReference>
<dbReference type="EMBL" id="KK914353">
    <property type="protein sequence ID" value="KDP39243.1"/>
    <property type="molecule type" value="Genomic_DNA"/>
</dbReference>
<evidence type="ECO:0000313" key="3">
    <source>
        <dbReference type="Proteomes" id="UP000027138"/>
    </source>
</evidence>
<dbReference type="GO" id="GO:0046872">
    <property type="term" value="F:metal ion binding"/>
    <property type="evidence" value="ECO:0007669"/>
    <property type="project" value="InterPro"/>
</dbReference>
<gene>
    <name evidence="2" type="ORF">JCGZ_01000</name>
</gene>